<feature type="compositionally biased region" description="Pro residues" evidence="10">
    <location>
        <begin position="39"/>
        <end position="54"/>
    </location>
</feature>
<dbReference type="CDD" id="cd22999">
    <property type="entry name" value="SAP_SLX4"/>
    <property type="match status" value="1"/>
</dbReference>
<gene>
    <name evidence="9" type="primary">SLX4</name>
    <name evidence="11" type="ORF">N7456_010038</name>
</gene>
<keyword evidence="7 9" id="KW-0539">Nucleus</keyword>
<evidence type="ECO:0000256" key="1">
    <source>
        <dbReference type="ARBA" id="ARBA00004123"/>
    </source>
</evidence>
<feature type="region of interest" description="Disordered" evidence="10">
    <location>
        <begin position="326"/>
        <end position="365"/>
    </location>
</feature>
<feature type="region of interest" description="Disordered" evidence="10">
    <location>
        <begin position="385"/>
        <end position="445"/>
    </location>
</feature>
<feature type="compositionally biased region" description="Low complexity" evidence="10">
    <location>
        <begin position="236"/>
        <end position="247"/>
    </location>
</feature>
<proteinExistence type="inferred from homology"/>
<evidence type="ECO:0000256" key="10">
    <source>
        <dbReference type="SAM" id="MobiDB-lite"/>
    </source>
</evidence>
<feature type="region of interest" description="Disordered" evidence="10">
    <location>
        <begin position="1"/>
        <end position="189"/>
    </location>
</feature>
<evidence type="ECO:0000256" key="9">
    <source>
        <dbReference type="HAMAP-Rule" id="MF_03110"/>
    </source>
</evidence>
<dbReference type="HAMAP" id="MF_03110">
    <property type="entry name" value="Endonuc_su_Slx4"/>
    <property type="match status" value="1"/>
</dbReference>
<evidence type="ECO:0000256" key="5">
    <source>
        <dbReference type="ARBA" id="ARBA00023172"/>
    </source>
</evidence>
<organism evidence="11 12">
    <name type="scientific">Penicillium angulare</name>
    <dbReference type="NCBI Taxonomy" id="116970"/>
    <lineage>
        <taxon>Eukaryota</taxon>
        <taxon>Fungi</taxon>
        <taxon>Dikarya</taxon>
        <taxon>Ascomycota</taxon>
        <taxon>Pezizomycotina</taxon>
        <taxon>Eurotiomycetes</taxon>
        <taxon>Eurotiomycetidae</taxon>
        <taxon>Eurotiales</taxon>
        <taxon>Aspergillaceae</taxon>
        <taxon>Penicillium</taxon>
    </lineage>
</organism>
<feature type="compositionally biased region" description="Basic residues" evidence="10">
    <location>
        <begin position="506"/>
        <end position="521"/>
    </location>
</feature>
<feature type="compositionally biased region" description="Basic residues" evidence="10">
    <location>
        <begin position="287"/>
        <end position="296"/>
    </location>
</feature>
<dbReference type="InterPro" id="IPR027784">
    <property type="entry name" value="Slx4_ascomycetes"/>
</dbReference>
<dbReference type="GO" id="GO:0033557">
    <property type="term" value="C:Slx1-Slx4 complex"/>
    <property type="evidence" value="ECO:0007669"/>
    <property type="project" value="UniProtKB-UniRule"/>
</dbReference>
<feature type="compositionally biased region" description="Polar residues" evidence="10">
    <location>
        <begin position="256"/>
        <end position="271"/>
    </location>
</feature>
<evidence type="ECO:0000256" key="6">
    <source>
        <dbReference type="ARBA" id="ARBA00023204"/>
    </source>
</evidence>
<dbReference type="OrthoDB" id="5349119at2759"/>
<dbReference type="GO" id="GO:0017108">
    <property type="term" value="F:5'-flap endonuclease activity"/>
    <property type="evidence" value="ECO:0007669"/>
    <property type="project" value="InterPro"/>
</dbReference>
<feature type="region of interest" description="Disordered" evidence="10">
    <location>
        <begin position="229"/>
        <end position="303"/>
    </location>
</feature>
<dbReference type="AlphaFoldDB" id="A0A9W9F623"/>
<dbReference type="Proteomes" id="UP001149165">
    <property type="component" value="Unassembled WGS sequence"/>
</dbReference>
<dbReference type="GO" id="GO:0006310">
    <property type="term" value="P:DNA recombination"/>
    <property type="evidence" value="ECO:0007669"/>
    <property type="project" value="UniProtKB-UniRule"/>
</dbReference>
<comment type="subunit">
    <text evidence="9">Forms a heterodimer with SLX1.</text>
</comment>
<evidence type="ECO:0000256" key="4">
    <source>
        <dbReference type="ARBA" id="ARBA00022763"/>
    </source>
</evidence>
<dbReference type="GO" id="GO:0006260">
    <property type="term" value="P:DNA replication"/>
    <property type="evidence" value="ECO:0007669"/>
    <property type="project" value="InterPro"/>
</dbReference>
<dbReference type="Pfam" id="PF09494">
    <property type="entry name" value="Slx4"/>
    <property type="match status" value="1"/>
</dbReference>
<comment type="PTM">
    <text evidence="9">Phosphorylated in response to DNA damage.</text>
</comment>
<name>A0A9W9F623_9EURO</name>
<evidence type="ECO:0000256" key="7">
    <source>
        <dbReference type="ARBA" id="ARBA00023242"/>
    </source>
</evidence>
<comment type="subcellular location">
    <subcellularLocation>
        <location evidence="1 9">Nucleus</location>
    </subcellularLocation>
</comment>
<keyword evidence="4 9" id="KW-0227">DNA damage</keyword>
<keyword evidence="5 9" id="KW-0233">DNA recombination</keyword>
<feature type="compositionally biased region" description="Polar residues" evidence="10">
    <location>
        <begin position="354"/>
        <end position="365"/>
    </location>
</feature>
<keyword evidence="3 9" id="KW-0597">Phosphoprotein</keyword>
<comment type="similarity">
    <text evidence="2 9">Belongs to the SLX4 family.</text>
</comment>
<feature type="compositionally biased region" description="Polar residues" evidence="10">
    <location>
        <begin position="435"/>
        <end position="445"/>
    </location>
</feature>
<protein>
    <recommendedName>
        <fullName evidence="8 9">Structure-specific endonuclease subunit SLX4</fullName>
    </recommendedName>
</protein>
<feature type="compositionally biased region" description="Polar residues" evidence="10">
    <location>
        <begin position="491"/>
        <end position="501"/>
    </location>
</feature>
<sequence length="634" mass="68805">MASAAEAIVLSSSPIASLHKSTKSPNNSDHLPCISPRNATPPPFPSPQPSPSKQPCPTRSKSFAHPDATDTGPKKKRQSAKTTTTAKKSGTRTKKKAKESESGTITLAGKVTKANGDSQAKKGQKSDRKSGTLDPPEPEVSHSSKPSTDNEDLQLDEAIARRRHWTPPRETSQDVIVAEEEPSSQEHRSFGKLISDYNYAGLTSESASFNMDDNGPTKRRRIELVDPVLQSMMTGKPSTEKPSSSTKQAKKPKKFTTLTARMTAQYTSNEFTETESVEDTVPEISKAKSRQKKKAKPASTEPAFVVLSPEAAAKALDDQDLVFGSCSQLERENSPPTSIVPTSEGLLSGRQAPSHGTPSRLGSSVVSTKNLWGVAARDIDGSLIQAEKRDLGDSAKPPKKPQPKQKDIAPVSESVTIEHLPLQTKAHAPAEKTPTEVTSSQGPSMPQYTGFTDAELSKHITSFGFKAVRGRKKMIELLQKCWESKHGSGKPAQTSEQSTASEPKPKPKPRAQAKAQAKAKAKRTDKEESQTIVSSASVHTSVEVTTPKQKSLPNISTQITKAVRAQPSISSRKHTSWHEKILTYDPVILEDLTTWLNVEGFGLVGEDREVSSIDVRTWCESHGICCCWKQNASW</sequence>
<evidence type="ECO:0000256" key="2">
    <source>
        <dbReference type="ARBA" id="ARBA00006661"/>
    </source>
</evidence>
<comment type="caution">
    <text evidence="11">The sequence shown here is derived from an EMBL/GenBank/DDBJ whole genome shotgun (WGS) entry which is preliminary data.</text>
</comment>
<feature type="compositionally biased region" description="Acidic residues" evidence="10">
    <location>
        <begin position="272"/>
        <end position="281"/>
    </location>
</feature>
<dbReference type="InterPro" id="IPR018574">
    <property type="entry name" value="Structure-sp_endonuc_su_Slx4"/>
</dbReference>
<feature type="region of interest" description="Disordered" evidence="10">
    <location>
        <begin position="484"/>
        <end position="534"/>
    </location>
</feature>
<evidence type="ECO:0000256" key="3">
    <source>
        <dbReference type="ARBA" id="ARBA00022553"/>
    </source>
</evidence>
<evidence type="ECO:0000313" key="12">
    <source>
        <dbReference type="Proteomes" id="UP001149165"/>
    </source>
</evidence>
<comment type="function">
    <text evidence="9">Regulatory subunit of the SLX1-SLX4 structure-specific endonuclease that resolves DNA secondary structures generated during DNA repair and recombination. Has endonuclease activity towards branched DNA substrates, introducing single-strand cuts in duplex DNA close to junctions with ss-DNA.</text>
</comment>
<evidence type="ECO:0000256" key="8">
    <source>
        <dbReference type="ARBA" id="ARBA00029496"/>
    </source>
</evidence>
<reference evidence="11" key="1">
    <citation type="submission" date="2022-11" db="EMBL/GenBank/DDBJ databases">
        <authorList>
            <person name="Petersen C."/>
        </authorList>
    </citation>
    <scope>NUCLEOTIDE SEQUENCE</scope>
    <source>
        <strain evidence="11">IBT 30069</strain>
    </source>
</reference>
<reference evidence="11" key="2">
    <citation type="journal article" date="2023" name="IMA Fungus">
        <title>Comparative genomic study of the Penicillium genus elucidates a diverse pangenome and 15 lateral gene transfer events.</title>
        <authorList>
            <person name="Petersen C."/>
            <person name="Sorensen T."/>
            <person name="Nielsen M.R."/>
            <person name="Sondergaard T.E."/>
            <person name="Sorensen J.L."/>
            <person name="Fitzpatrick D.A."/>
            <person name="Frisvad J.C."/>
            <person name="Nielsen K.L."/>
        </authorList>
    </citation>
    <scope>NUCLEOTIDE SEQUENCE</scope>
    <source>
        <strain evidence="11">IBT 30069</strain>
    </source>
</reference>
<dbReference type="GO" id="GO:0006281">
    <property type="term" value="P:DNA repair"/>
    <property type="evidence" value="ECO:0007669"/>
    <property type="project" value="UniProtKB-UniRule"/>
</dbReference>
<dbReference type="EMBL" id="JAPQKH010000006">
    <property type="protein sequence ID" value="KAJ5094177.1"/>
    <property type="molecule type" value="Genomic_DNA"/>
</dbReference>
<evidence type="ECO:0000313" key="11">
    <source>
        <dbReference type="EMBL" id="KAJ5094177.1"/>
    </source>
</evidence>
<keyword evidence="12" id="KW-1185">Reference proteome</keyword>
<accession>A0A9W9F623</accession>
<keyword evidence="6 9" id="KW-0234">DNA repair</keyword>